<dbReference type="GO" id="GO:0016020">
    <property type="term" value="C:membrane"/>
    <property type="evidence" value="ECO:0007669"/>
    <property type="project" value="UniProtKB-SubCell"/>
</dbReference>
<dbReference type="EMBL" id="ML987189">
    <property type="protein sequence ID" value="KAF2256940.1"/>
    <property type="molecule type" value="Genomic_DNA"/>
</dbReference>
<dbReference type="InterPro" id="IPR050327">
    <property type="entry name" value="Proton-linked_MCT"/>
</dbReference>
<comment type="subcellular location">
    <subcellularLocation>
        <location evidence="1">Membrane</location>
        <topology evidence="1">Multi-pass membrane protein</topology>
    </subcellularLocation>
</comment>
<organism evidence="5 6">
    <name type="scientific">Trematosphaeria pertusa</name>
    <dbReference type="NCBI Taxonomy" id="390896"/>
    <lineage>
        <taxon>Eukaryota</taxon>
        <taxon>Fungi</taxon>
        <taxon>Dikarya</taxon>
        <taxon>Ascomycota</taxon>
        <taxon>Pezizomycotina</taxon>
        <taxon>Dothideomycetes</taxon>
        <taxon>Pleosporomycetidae</taxon>
        <taxon>Pleosporales</taxon>
        <taxon>Massarineae</taxon>
        <taxon>Trematosphaeriaceae</taxon>
        <taxon>Trematosphaeria</taxon>
    </lineage>
</organism>
<evidence type="ECO:0000256" key="4">
    <source>
        <dbReference type="SAM" id="Phobius"/>
    </source>
</evidence>
<keyword evidence="4" id="KW-0472">Membrane</keyword>
<name>A0A6A6J4Y3_9PLEO</name>
<accession>A0A6A6J4Y3</accession>
<proteinExistence type="inferred from homology"/>
<feature type="transmembrane region" description="Helical" evidence="4">
    <location>
        <begin position="405"/>
        <end position="429"/>
    </location>
</feature>
<dbReference type="InterPro" id="IPR036259">
    <property type="entry name" value="MFS_trans_sf"/>
</dbReference>
<feature type="compositionally biased region" description="Low complexity" evidence="3">
    <location>
        <begin position="25"/>
        <end position="35"/>
    </location>
</feature>
<dbReference type="Pfam" id="PF07690">
    <property type="entry name" value="MFS_1"/>
    <property type="match status" value="1"/>
</dbReference>
<feature type="transmembrane region" description="Helical" evidence="4">
    <location>
        <begin position="70"/>
        <end position="91"/>
    </location>
</feature>
<evidence type="ECO:0000313" key="6">
    <source>
        <dbReference type="Proteomes" id="UP000800094"/>
    </source>
</evidence>
<dbReference type="Gene3D" id="1.20.1250.20">
    <property type="entry name" value="MFS general substrate transporter like domains"/>
    <property type="match status" value="2"/>
</dbReference>
<dbReference type="SUPFAM" id="SSF103473">
    <property type="entry name" value="MFS general substrate transporter"/>
    <property type="match status" value="1"/>
</dbReference>
<feature type="transmembrane region" description="Helical" evidence="4">
    <location>
        <begin position="318"/>
        <end position="335"/>
    </location>
</feature>
<reference evidence="5" key="1">
    <citation type="journal article" date="2020" name="Stud. Mycol.">
        <title>101 Dothideomycetes genomes: a test case for predicting lifestyles and emergence of pathogens.</title>
        <authorList>
            <person name="Haridas S."/>
            <person name="Albert R."/>
            <person name="Binder M."/>
            <person name="Bloem J."/>
            <person name="Labutti K."/>
            <person name="Salamov A."/>
            <person name="Andreopoulos B."/>
            <person name="Baker S."/>
            <person name="Barry K."/>
            <person name="Bills G."/>
            <person name="Bluhm B."/>
            <person name="Cannon C."/>
            <person name="Castanera R."/>
            <person name="Culley D."/>
            <person name="Daum C."/>
            <person name="Ezra D."/>
            <person name="Gonzalez J."/>
            <person name="Henrissat B."/>
            <person name="Kuo A."/>
            <person name="Liang C."/>
            <person name="Lipzen A."/>
            <person name="Lutzoni F."/>
            <person name="Magnuson J."/>
            <person name="Mondo S."/>
            <person name="Nolan M."/>
            <person name="Ohm R."/>
            <person name="Pangilinan J."/>
            <person name="Park H.-J."/>
            <person name="Ramirez L."/>
            <person name="Alfaro M."/>
            <person name="Sun H."/>
            <person name="Tritt A."/>
            <person name="Yoshinaga Y."/>
            <person name="Zwiers L.-H."/>
            <person name="Turgeon B."/>
            <person name="Goodwin S."/>
            <person name="Spatafora J."/>
            <person name="Crous P."/>
            <person name="Grigoriev I."/>
        </authorList>
    </citation>
    <scope>NUCLEOTIDE SEQUENCE</scope>
    <source>
        <strain evidence="5">CBS 122368</strain>
    </source>
</reference>
<keyword evidence="6" id="KW-1185">Reference proteome</keyword>
<protein>
    <submittedName>
        <fullName evidence="5">MFS general substrate transporter</fullName>
    </submittedName>
</protein>
<dbReference type="OrthoDB" id="6499973at2759"/>
<comment type="similarity">
    <text evidence="2">Belongs to the major facilitator superfamily. Monocarboxylate porter (TC 2.A.1.13) family.</text>
</comment>
<feature type="transmembrane region" description="Helical" evidence="4">
    <location>
        <begin position="149"/>
        <end position="167"/>
    </location>
</feature>
<sequence>MTGSPRLVHDDRPDSAYGSRKNSRETTSTSHSSLSEFRDEKSRNTPSGTPSVKVDENLGEKITKRKQVKVLVATSLMSFWIIGLTQSFGIWQRHYGSDSAVEDGLIQPSDLTERPTIAAIGSLGNGGIVAAFCIFYFPYLPDIGKHIRTLCAVGTGLMVLGFGTAAASTRLLHLVGTQGLLAGLGGGLILSTLPPILAEYFGRHSGLAQGITLAAAAVGGAVLSFATPELLDALGTRGTLGVFAVMSAVVGGLISGLALPPRKLEKRSAKVVSWRAFKDPAFALLFIVNLLHPLTAAIPATFGPDFGEALGYSIKATSYWLALTNGVGIISRLCVGGLADRLGHQNMVMVATFVYALSTWTLWLIAAQTSNRGYWIAFNVLYGIVNGTFNTVMNSVQKQLFGDELYYPYNGALASIRGAGYACGVPIAGALVSRVKDSELTGRDFMKPIVYTGVMLTVSLVCLGGVRCLDWRRNGHRWIR</sequence>
<feature type="transmembrane region" description="Helical" evidence="4">
    <location>
        <begin position="373"/>
        <end position="393"/>
    </location>
</feature>
<keyword evidence="4" id="KW-1133">Transmembrane helix</keyword>
<feature type="transmembrane region" description="Helical" evidence="4">
    <location>
        <begin position="117"/>
        <end position="137"/>
    </location>
</feature>
<evidence type="ECO:0000256" key="2">
    <source>
        <dbReference type="ARBA" id="ARBA00006727"/>
    </source>
</evidence>
<feature type="transmembrane region" description="Helical" evidence="4">
    <location>
        <begin position="280"/>
        <end position="298"/>
    </location>
</feature>
<dbReference type="AlphaFoldDB" id="A0A6A6J4Y3"/>
<dbReference type="Proteomes" id="UP000800094">
    <property type="component" value="Unassembled WGS sequence"/>
</dbReference>
<dbReference type="PANTHER" id="PTHR11360">
    <property type="entry name" value="MONOCARBOXYLATE TRANSPORTER"/>
    <property type="match status" value="1"/>
</dbReference>
<dbReference type="GeneID" id="54578801"/>
<gene>
    <name evidence="5" type="ORF">BU26DRAFT_473526</name>
</gene>
<feature type="transmembrane region" description="Helical" evidence="4">
    <location>
        <begin position="179"/>
        <end position="198"/>
    </location>
</feature>
<dbReference type="RefSeq" id="XP_033691944.1">
    <property type="nucleotide sequence ID" value="XM_033825471.1"/>
</dbReference>
<feature type="transmembrane region" description="Helical" evidence="4">
    <location>
        <begin position="210"/>
        <end position="228"/>
    </location>
</feature>
<evidence type="ECO:0000313" key="5">
    <source>
        <dbReference type="EMBL" id="KAF2256940.1"/>
    </source>
</evidence>
<evidence type="ECO:0000256" key="1">
    <source>
        <dbReference type="ARBA" id="ARBA00004141"/>
    </source>
</evidence>
<dbReference type="PANTHER" id="PTHR11360:SF302">
    <property type="entry name" value="MAJOR FACILITATOR SUPERFAMILY (MFS) PROFILE DOMAIN-CONTAINING PROTEIN"/>
    <property type="match status" value="1"/>
</dbReference>
<dbReference type="GO" id="GO:0022857">
    <property type="term" value="F:transmembrane transporter activity"/>
    <property type="evidence" value="ECO:0007669"/>
    <property type="project" value="InterPro"/>
</dbReference>
<feature type="transmembrane region" description="Helical" evidence="4">
    <location>
        <begin position="240"/>
        <end position="259"/>
    </location>
</feature>
<feature type="transmembrane region" description="Helical" evidence="4">
    <location>
        <begin position="449"/>
        <end position="469"/>
    </location>
</feature>
<feature type="region of interest" description="Disordered" evidence="3">
    <location>
        <begin position="1"/>
        <end position="58"/>
    </location>
</feature>
<feature type="transmembrane region" description="Helical" evidence="4">
    <location>
        <begin position="347"/>
        <end position="367"/>
    </location>
</feature>
<dbReference type="InterPro" id="IPR011701">
    <property type="entry name" value="MFS"/>
</dbReference>
<evidence type="ECO:0000256" key="3">
    <source>
        <dbReference type="SAM" id="MobiDB-lite"/>
    </source>
</evidence>
<keyword evidence="4" id="KW-0812">Transmembrane</keyword>